<name>A0A0F9RTU9_9ZZZZ</name>
<evidence type="ECO:0000256" key="1">
    <source>
        <dbReference type="SAM" id="Coils"/>
    </source>
</evidence>
<keyword evidence="1" id="KW-0175">Coiled coil</keyword>
<evidence type="ECO:0000313" key="2">
    <source>
        <dbReference type="EMBL" id="KKN20673.1"/>
    </source>
</evidence>
<proteinExistence type="predicted"/>
<organism evidence="2">
    <name type="scientific">marine sediment metagenome</name>
    <dbReference type="NCBI Taxonomy" id="412755"/>
    <lineage>
        <taxon>unclassified sequences</taxon>
        <taxon>metagenomes</taxon>
        <taxon>ecological metagenomes</taxon>
    </lineage>
</organism>
<comment type="caution">
    <text evidence="2">The sequence shown here is derived from an EMBL/GenBank/DDBJ whole genome shotgun (WGS) entry which is preliminary data.</text>
</comment>
<protein>
    <submittedName>
        <fullName evidence="2">Uncharacterized protein</fullName>
    </submittedName>
</protein>
<gene>
    <name evidence="2" type="ORF">LCGC14_0933230</name>
</gene>
<reference evidence="2" key="1">
    <citation type="journal article" date="2015" name="Nature">
        <title>Complex archaea that bridge the gap between prokaryotes and eukaryotes.</title>
        <authorList>
            <person name="Spang A."/>
            <person name="Saw J.H."/>
            <person name="Jorgensen S.L."/>
            <person name="Zaremba-Niedzwiedzka K."/>
            <person name="Martijn J."/>
            <person name="Lind A.E."/>
            <person name="van Eijk R."/>
            <person name="Schleper C."/>
            <person name="Guy L."/>
            <person name="Ettema T.J."/>
        </authorList>
    </citation>
    <scope>NUCLEOTIDE SEQUENCE</scope>
</reference>
<accession>A0A0F9RTU9</accession>
<dbReference type="EMBL" id="LAZR01003219">
    <property type="protein sequence ID" value="KKN20673.1"/>
    <property type="molecule type" value="Genomic_DNA"/>
</dbReference>
<feature type="coiled-coil region" evidence="1">
    <location>
        <begin position="3"/>
        <end position="35"/>
    </location>
</feature>
<dbReference type="AlphaFoldDB" id="A0A0F9RTU9"/>
<sequence>MTIKEIEQEYNLKLNKLLEEQKELERQSKIEAKQNKLIENRVKATAKEKVLRIYEKDYSFCPKFISQLSYFQIRYDKWVNAKDLDYMTEMDLIGQIGIQYTSCIDVLTVDIRGNPLGFYNKFIALEKKVSELEKLIKK</sequence>